<dbReference type="AlphaFoldDB" id="A0A369UIJ8"/>
<protein>
    <submittedName>
        <fullName evidence="3">DUF4124 domain-containing protein</fullName>
    </submittedName>
</protein>
<dbReference type="RefSeq" id="WP_114847051.1">
    <property type="nucleotide sequence ID" value="NZ_JBHSPE010000010.1"/>
</dbReference>
<comment type="caution">
    <text evidence="3">The sequence shown here is derived from an EMBL/GenBank/DDBJ whole genome shotgun (WGS) entry which is preliminary data.</text>
</comment>
<evidence type="ECO:0000256" key="1">
    <source>
        <dbReference type="SAM" id="SignalP"/>
    </source>
</evidence>
<feature type="chain" id="PRO_5017019179" evidence="1">
    <location>
        <begin position="25"/>
        <end position="180"/>
    </location>
</feature>
<organism evidence="3 4">
    <name type="scientific">Dyella tabacisoli</name>
    <dbReference type="NCBI Taxonomy" id="2282381"/>
    <lineage>
        <taxon>Bacteria</taxon>
        <taxon>Pseudomonadati</taxon>
        <taxon>Pseudomonadota</taxon>
        <taxon>Gammaproteobacteria</taxon>
        <taxon>Lysobacterales</taxon>
        <taxon>Rhodanobacteraceae</taxon>
        <taxon>Dyella</taxon>
    </lineage>
</organism>
<gene>
    <name evidence="3" type="ORF">DVJ77_18705</name>
</gene>
<evidence type="ECO:0000259" key="2">
    <source>
        <dbReference type="Pfam" id="PF13511"/>
    </source>
</evidence>
<evidence type="ECO:0000313" key="3">
    <source>
        <dbReference type="EMBL" id="RDD80173.1"/>
    </source>
</evidence>
<reference evidence="3 4" key="1">
    <citation type="submission" date="2018-07" db="EMBL/GenBank/DDBJ databases">
        <title>Dyella tabacisoli L4-6T, whole genome shotgun sequence.</title>
        <authorList>
            <person name="Zhou X.-K."/>
            <person name="Li W.-J."/>
            <person name="Duan Y.-Q."/>
        </authorList>
    </citation>
    <scope>NUCLEOTIDE SEQUENCE [LARGE SCALE GENOMIC DNA]</scope>
    <source>
        <strain evidence="3 4">L4-6</strain>
    </source>
</reference>
<keyword evidence="1" id="KW-0732">Signal</keyword>
<accession>A0A369UIJ8</accession>
<dbReference type="Proteomes" id="UP000253782">
    <property type="component" value="Unassembled WGS sequence"/>
</dbReference>
<feature type="domain" description="DUF4124" evidence="2">
    <location>
        <begin position="15"/>
        <end position="60"/>
    </location>
</feature>
<sequence>MPATRAIAFVALTMLLALSCTSEAGQTFYRWKDASGATHYTDTPPPPGAKQLPIGLPTREDIASNCSPKLTAEQCARYSASLKRDIDNMQRENATPEMQKLLREQREAAAGDAKRLQALKAQECDQKRVLLTRLQQRKENLPNQMRTDPSISGMSQAELEAQIDEGSAEVRQYLSANCNR</sequence>
<dbReference type="OrthoDB" id="7068596at2"/>
<dbReference type="Pfam" id="PF13511">
    <property type="entry name" value="DUF4124"/>
    <property type="match status" value="1"/>
</dbReference>
<dbReference type="InterPro" id="IPR025392">
    <property type="entry name" value="DUF4124"/>
</dbReference>
<evidence type="ECO:0000313" key="4">
    <source>
        <dbReference type="Proteomes" id="UP000253782"/>
    </source>
</evidence>
<keyword evidence="4" id="KW-1185">Reference proteome</keyword>
<feature type="signal peptide" evidence="1">
    <location>
        <begin position="1"/>
        <end position="24"/>
    </location>
</feature>
<dbReference type="PROSITE" id="PS51257">
    <property type="entry name" value="PROKAR_LIPOPROTEIN"/>
    <property type="match status" value="1"/>
</dbReference>
<dbReference type="EMBL" id="QQAH01000020">
    <property type="protein sequence ID" value="RDD80173.1"/>
    <property type="molecule type" value="Genomic_DNA"/>
</dbReference>
<name>A0A369UIJ8_9GAMM</name>
<proteinExistence type="predicted"/>